<dbReference type="OrthoDB" id="21151at2759"/>
<dbReference type="AlphaFoldDB" id="A0A2I2G194"/>
<dbReference type="Pfam" id="PF02747">
    <property type="entry name" value="PCNA_C"/>
    <property type="match status" value="1"/>
</dbReference>
<dbReference type="STRING" id="1392250.A0A2I2G194"/>
<dbReference type="InterPro" id="IPR046938">
    <property type="entry name" value="DNA_clamp_sf"/>
</dbReference>
<dbReference type="PANTHER" id="PTHR11352">
    <property type="entry name" value="PROLIFERATING CELL NUCLEAR ANTIGEN"/>
    <property type="match status" value="1"/>
</dbReference>
<dbReference type="Pfam" id="PF12632">
    <property type="entry name" value="Vezatin"/>
    <property type="match status" value="1"/>
</dbReference>
<name>A0A2I2G194_9EURO</name>
<dbReference type="Pfam" id="PF00705">
    <property type="entry name" value="PCNA_N"/>
    <property type="match status" value="1"/>
</dbReference>
<keyword evidence="8 14" id="KW-0472">Membrane</keyword>
<evidence type="ECO:0000313" key="18">
    <source>
        <dbReference type="EMBL" id="PLB46648.1"/>
    </source>
</evidence>
<evidence type="ECO:0000256" key="1">
    <source>
        <dbReference type="ARBA" id="ARBA00004123"/>
    </source>
</evidence>
<dbReference type="GO" id="GO:0006272">
    <property type="term" value="P:leading strand elongation"/>
    <property type="evidence" value="ECO:0007669"/>
    <property type="project" value="TreeGrafter"/>
</dbReference>
<comment type="function">
    <text evidence="10">This protein is an auxiliary protein of DNA polymerase delta and is involved in the control of eukaryotic DNA replication by increasing the polymerase's processibility during elongation of the leading strand. Involved in DNA repair.</text>
</comment>
<feature type="domain" description="Myosin-binding" evidence="17">
    <location>
        <begin position="155"/>
        <end position="433"/>
    </location>
</feature>
<dbReference type="InterPro" id="IPR022648">
    <property type="entry name" value="Pr_cel_nuc_antig_N"/>
</dbReference>
<feature type="domain" description="Proliferating cell nuclear antigen PCNA N-terminal" evidence="15">
    <location>
        <begin position="616"/>
        <end position="738"/>
    </location>
</feature>
<evidence type="ECO:0000256" key="8">
    <source>
        <dbReference type="ARBA" id="ARBA00023136"/>
    </source>
</evidence>
<evidence type="ECO:0000256" key="11">
    <source>
        <dbReference type="RuleBase" id="RU000641"/>
    </source>
</evidence>
<dbReference type="GO" id="GO:0030337">
    <property type="term" value="F:DNA polymerase processivity factor activity"/>
    <property type="evidence" value="ECO:0007669"/>
    <property type="project" value="InterPro"/>
</dbReference>
<dbReference type="InterPro" id="IPR022649">
    <property type="entry name" value="Pr_cel_nuc_antig_C"/>
</dbReference>
<feature type="domain" description="Proliferating cell nuclear antigen PCNA C-terminal" evidence="16">
    <location>
        <begin position="743"/>
        <end position="868"/>
    </location>
</feature>
<evidence type="ECO:0000256" key="6">
    <source>
        <dbReference type="ARBA" id="ARBA00022989"/>
    </source>
</evidence>
<keyword evidence="9 11" id="KW-0539">Nucleus</keyword>
<feature type="region of interest" description="Disordered" evidence="13">
    <location>
        <begin position="1"/>
        <end position="52"/>
    </location>
</feature>
<dbReference type="GO" id="GO:0017022">
    <property type="term" value="F:myosin binding"/>
    <property type="evidence" value="ECO:0007669"/>
    <property type="project" value="InterPro"/>
</dbReference>
<gene>
    <name evidence="18" type="ORF">P170DRAFT_477523</name>
</gene>
<evidence type="ECO:0000256" key="4">
    <source>
        <dbReference type="ARBA" id="ARBA00022692"/>
    </source>
</evidence>
<keyword evidence="4 14" id="KW-0812">Transmembrane</keyword>
<dbReference type="FunFam" id="3.10.150.10:FF:000008">
    <property type="entry name" value="Proliferating cell nuclear antigen"/>
    <property type="match status" value="1"/>
</dbReference>
<feature type="compositionally biased region" description="Low complexity" evidence="13">
    <location>
        <begin position="497"/>
        <end position="515"/>
    </location>
</feature>
<protein>
    <recommendedName>
        <fullName evidence="11">DNA sliding clamp PCNA</fullName>
    </recommendedName>
</protein>
<dbReference type="GO" id="GO:0006273">
    <property type="term" value="P:lagging strand elongation"/>
    <property type="evidence" value="ECO:0007669"/>
    <property type="project" value="UniProtKB-ARBA"/>
</dbReference>
<evidence type="ECO:0000256" key="3">
    <source>
        <dbReference type="ARBA" id="ARBA00010462"/>
    </source>
</evidence>
<organism evidence="18 19">
    <name type="scientific">Aspergillus steynii IBT 23096</name>
    <dbReference type="NCBI Taxonomy" id="1392250"/>
    <lineage>
        <taxon>Eukaryota</taxon>
        <taxon>Fungi</taxon>
        <taxon>Dikarya</taxon>
        <taxon>Ascomycota</taxon>
        <taxon>Pezizomycotina</taxon>
        <taxon>Eurotiomycetes</taxon>
        <taxon>Eurotiomycetidae</taxon>
        <taxon>Eurotiales</taxon>
        <taxon>Aspergillaceae</taxon>
        <taxon>Aspergillus</taxon>
        <taxon>Aspergillus subgen. Circumdati</taxon>
    </lineage>
</organism>
<evidence type="ECO:0000256" key="2">
    <source>
        <dbReference type="ARBA" id="ARBA00004308"/>
    </source>
</evidence>
<evidence type="ECO:0000256" key="9">
    <source>
        <dbReference type="ARBA" id="ARBA00023242"/>
    </source>
</evidence>
<evidence type="ECO:0000256" key="7">
    <source>
        <dbReference type="ARBA" id="ARBA00023125"/>
    </source>
</evidence>
<dbReference type="HAMAP" id="MF_00317">
    <property type="entry name" value="DNApol_clamp_arch"/>
    <property type="match status" value="1"/>
</dbReference>
<evidence type="ECO:0000256" key="13">
    <source>
        <dbReference type="SAM" id="MobiDB-lite"/>
    </source>
</evidence>
<evidence type="ECO:0000256" key="10">
    <source>
        <dbReference type="ARBA" id="ARBA00054163"/>
    </source>
</evidence>
<dbReference type="PRINTS" id="PR00339">
    <property type="entry name" value="PCNACYCLIN"/>
</dbReference>
<feature type="transmembrane region" description="Helical" evidence="14">
    <location>
        <begin position="177"/>
        <end position="195"/>
    </location>
</feature>
<comment type="subcellular location">
    <subcellularLocation>
        <location evidence="2">Endomembrane system</location>
    </subcellularLocation>
    <subcellularLocation>
        <location evidence="1 11">Nucleus</location>
    </subcellularLocation>
</comment>
<dbReference type="GO" id="GO:0003677">
    <property type="term" value="F:DNA binding"/>
    <property type="evidence" value="ECO:0007669"/>
    <property type="project" value="UniProtKB-KW"/>
</dbReference>
<dbReference type="PANTHER" id="PTHR11352:SF0">
    <property type="entry name" value="PROLIFERATING CELL NUCLEAR ANTIGEN"/>
    <property type="match status" value="1"/>
</dbReference>
<dbReference type="NCBIfam" id="TIGR00590">
    <property type="entry name" value="pcna"/>
    <property type="match status" value="1"/>
</dbReference>
<dbReference type="VEuPathDB" id="FungiDB:P170DRAFT_477523"/>
<dbReference type="GO" id="GO:0043626">
    <property type="term" value="C:PCNA complex"/>
    <property type="evidence" value="ECO:0007669"/>
    <property type="project" value="UniProtKB-ARBA"/>
</dbReference>
<proteinExistence type="inferred from homology"/>
<accession>A0A2I2G194</accession>
<dbReference type="RefSeq" id="XP_024701950.1">
    <property type="nucleotide sequence ID" value="XM_024853482.1"/>
</dbReference>
<evidence type="ECO:0000313" key="19">
    <source>
        <dbReference type="Proteomes" id="UP000234275"/>
    </source>
</evidence>
<evidence type="ECO:0000259" key="17">
    <source>
        <dbReference type="Pfam" id="PF12632"/>
    </source>
</evidence>
<dbReference type="InterPro" id="IPR000730">
    <property type="entry name" value="Pr_cel_nuc_antig"/>
</dbReference>
<dbReference type="InterPro" id="IPR026859">
    <property type="entry name" value="Myosin-bd"/>
</dbReference>
<dbReference type="PROSITE" id="PS01251">
    <property type="entry name" value="PCNA_1"/>
    <property type="match status" value="1"/>
</dbReference>
<dbReference type="PROSITE" id="PS00293">
    <property type="entry name" value="PCNA_2"/>
    <property type="match status" value="1"/>
</dbReference>
<feature type="region of interest" description="Disordered" evidence="13">
    <location>
        <begin position="488"/>
        <end position="521"/>
    </location>
</feature>
<comment type="function">
    <text evidence="11">This protein is an auxiliary protein of DNA polymerase delta and is involved in the control of eukaryotic DNA replication by increasing the polymerase's processivity during elongation of the leading strand.</text>
</comment>
<dbReference type="GeneID" id="36561180"/>
<evidence type="ECO:0000259" key="15">
    <source>
        <dbReference type="Pfam" id="PF00705"/>
    </source>
</evidence>
<keyword evidence="5 12" id="KW-0235">DNA replication</keyword>
<feature type="transmembrane region" description="Helical" evidence="14">
    <location>
        <begin position="142"/>
        <end position="161"/>
    </location>
</feature>
<keyword evidence="6 14" id="KW-1133">Transmembrane helix</keyword>
<dbReference type="GO" id="GO:0006275">
    <property type="term" value="P:regulation of DNA replication"/>
    <property type="evidence" value="ECO:0007669"/>
    <property type="project" value="InterPro"/>
</dbReference>
<keyword evidence="19" id="KW-1185">Reference proteome</keyword>
<evidence type="ECO:0000256" key="12">
    <source>
        <dbReference type="RuleBase" id="RU003671"/>
    </source>
</evidence>
<evidence type="ECO:0000259" key="16">
    <source>
        <dbReference type="Pfam" id="PF02747"/>
    </source>
</evidence>
<dbReference type="Proteomes" id="UP000234275">
    <property type="component" value="Unassembled WGS sequence"/>
</dbReference>
<dbReference type="Gene3D" id="3.10.150.10">
    <property type="entry name" value="DNA Polymerase III, subunit A, domain 2"/>
    <property type="match status" value="2"/>
</dbReference>
<dbReference type="GO" id="GO:0012505">
    <property type="term" value="C:endomembrane system"/>
    <property type="evidence" value="ECO:0007669"/>
    <property type="project" value="UniProtKB-SubCell"/>
</dbReference>
<dbReference type="CDD" id="cd00577">
    <property type="entry name" value="PCNA"/>
    <property type="match status" value="1"/>
</dbReference>
<evidence type="ECO:0000256" key="14">
    <source>
        <dbReference type="SAM" id="Phobius"/>
    </source>
</evidence>
<dbReference type="GO" id="GO:0070987">
    <property type="term" value="P:error-free translesion synthesis"/>
    <property type="evidence" value="ECO:0007669"/>
    <property type="project" value="UniProtKB-ARBA"/>
</dbReference>
<comment type="similarity">
    <text evidence="3 12">Belongs to the PCNA family.</text>
</comment>
<dbReference type="EMBL" id="MSFO01000006">
    <property type="protein sequence ID" value="PLB46648.1"/>
    <property type="molecule type" value="Genomic_DNA"/>
</dbReference>
<dbReference type="SUPFAM" id="SSF55979">
    <property type="entry name" value="DNA clamp"/>
    <property type="match status" value="2"/>
</dbReference>
<dbReference type="GO" id="GO:0006298">
    <property type="term" value="P:mismatch repair"/>
    <property type="evidence" value="ECO:0007669"/>
    <property type="project" value="TreeGrafter"/>
</dbReference>
<reference evidence="18 19" key="1">
    <citation type="submission" date="2016-12" db="EMBL/GenBank/DDBJ databases">
        <title>The genomes of Aspergillus section Nigri reveals drivers in fungal speciation.</title>
        <authorList>
            <consortium name="DOE Joint Genome Institute"/>
            <person name="Vesth T.C."/>
            <person name="Nybo J."/>
            <person name="Theobald S."/>
            <person name="Brandl J."/>
            <person name="Frisvad J.C."/>
            <person name="Nielsen K.F."/>
            <person name="Lyhne E.K."/>
            <person name="Kogle M.E."/>
            <person name="Kuo A."/>
            <person name="Riley R."/>
            <person name="Clum A."/>
            <person name="Nolan M."/>
            <person name="Lipzen A."/>
            <person name="Salamov A."/>
            <person name="Henrissat B."/>
            <person name="Wiebenga A."/>
            <person name="De Vries R.P."/>
            <person name="Grigoriev I.V."/>
            <person name="Mortensen U.H."/>
            <person name="Andersen M.R."/>
            <person name="Baker S.E."/>
        </authorList>
    </citation>
    <scope>NUCLEOTIDE SEQUENCE [LARGE SCALE GENOMIC DNA]</scope>
    <source>
        <strain evidence="18 19">IBT 23096</strain>
    </source>
</reference>
<comment type="caution">
    <text evidence="18">The sequence shown here is derived from an EMBL/GenBank/DDBJ whole genome shotgun (WGS) entry which is preliminary data.</text>
</comment>
<dbReference type="InterPro" id="IPR022659">
    <property type="entry name" value="Pr_cel_nuc_antig_CS"/>
</dbReference>
<sequence length="873" mass="96337">MESLVYEDSPLAEYLQGEGEHDPNWPVQESENSDDVSDSTAADFAPRGTSKFQSRIRNKLPKPLDLKVSHQKAALGKIYDTCTSALNARIARSDNERFLEQFGYVIVASQLLNEHSAPSYTSAADVLSTSQPADLPSLSTTFGLQGAVVTASTSFSIAWLLHWSRSRTGTGINPRKVGVLLILVPVIGVFFYAFAKRQWLKYLRHQAVEAAASFISNAQGFDSAASASVVFIQEVELVSRGYRISTPMPPISRLEDQAQTRRCLRLRRTVSESFFSMLGRYIRAQRILQPLTDDANLAKYYDIYDITEEELIEAESTLNERTTDDQYSLRALRTLFGRLYIVRKSILCCLLALGADGGGSDIARWSTAVEQMRDLSELTGHNVRKMSNILNEDDREAIPPSPLPTASPNKEGLRAQYRKLNSLSQGIRALHAKMHIIRELSSANLERADTGDIEPTLLSQYESIGTDIKSILQEWEAGKSALANNMAKQSSIDRLSRPPSGLSPMPMSPTPSLGGATAVEGSPTDALKALNGERPDSSLIQNTDDEEIFEAVALPARASKRMSMTREERIARVKEDRAKQAAARDRVDANTHMLKELEMVIKQRPKTSLASKRVTMLEARLEQASLLKKVVDAIKDLVQDCNFDCNDSGIALQAMDNSHVALVSMLLKAEGFSPYRCDRNIALGINLVSLTKVLRAAQNEDILTLKADDSPDAVNLMFESAETDRLSEYDIKLMDIDQEHLAIPETEYAATVEMPSAEFQRICRDLHALSESVVIEATKEGVKFSCQGDIGSGSVTIRQHTNVDKPDQNVSIALSEPVALTFSLKYLVNFCKATNLSGTVSLCLSQEVPLLVEYGLGSGHLRFYLAPKIGDEE</sequence>
<evidence type="ECO:0000256" key="5">
    <source>
        <dbReference type="ARBA" id="ARBA00022705"/>
    </source>
</evidence>
<dbReference type="FunFam" id="3.10.150.10:FF:000006">
    <property type="entry name" value="Proliferating cell nuclear antigen"/>
    <property type="match status" value="1"/>
</dbReference>
<keyword evidence="7 12" id="KW-0238">DNA-binding</keyword>